<comment type="pathway">
    <text evidence="3">Amino-acid degradation; L-tryptophan degradation via kynurenine pathway; L-kynurenine from L-tryptophan: step 2/2.</text>
</comment>
<comment type="domain">
    <text evidence="3">The main chain amide nitrogen atoms of the second glycine and its adjacent residue in the HGGXW motif define the oxyanion hole, and stabilize the oxyanion that forms during the nucleophilic attack by the catalytic serine during substrate cleavage.</text>
</comment>
<evidence type="ECO:0000313" key="5">
    <source>
        <dbReference type="EMBL" id="KAG8238716.1"/>
    </source>
</evidence>
<dbReference type="GO" id="GO:0004061">
    <property type="term" value="F:arylformamidase activity"/>
    <property type="evidence" value="ECO:0007669"/>
    <property type="project" value="UniProtKB-UniRule"/>
</dbReference>
<dbReference type="AlphaFoldDB" id="A0A8K0P999"/>
<dbReference type="Pfam" id="PF20434">
    <property type="entry name" value="BD-FAE"/>
    <property type="match status" value="1"/>
</dbReference>
<dbReference type="InterPro" id="IPR027519">
    <property type="entry name" value="KFase_ver/fungi-typ"/>
</dbReference>
<evidence type="ECO:0000256" key="3">
    <source>
        <dbReference type="HAMAP-Rule" id="MF_03014"/>
    </source>
</evidence>
<comment type="caution">
    <text evidence="5">The sequence shown here is derived from an EMBL/GenBank/DDBJ whole genome shotgun (WGS) entry which is preliminary data.</text>
</comment>
<evidence type="ECO:0000256" key="1">
    <source>
        <dbReference type="ARBA" id="ARBA00022801"/>
    </source>
</evidence>
<feature type="active site" evidence="3">
    <location>
        <position position="265"/>
    </location>
</feature>
<feature type="active site" description="Nucleophile" evidence="3">
    <location>
        <position position="149"/>
    </location>
</feature>
<comment type="catalytic activity">
    <reaction evidence="3">
        <text>N-formyl-L-kynurenine + H2O = L-kynurenine + formate + H(+)</text>
        <dbReference type="Rhea" id="RHEA:13009"/>
        <dbReference type="ChEBI" id="CHEBI:15377"/>
        <dbReference type="ChEBI" id="CHEBI:15378"/>
        <dbReference type="ChEBI" id="CHEBI:15740"/>
        <dbReference type="ChEBI" id="CHEBI:57959"/>
        <dbReference type="ChEBI" id="CHEBI:58629"/>
        <dbReference type="EC" id="3.5.1.9"/>
    </reaction>
</comment>
<dbReference type="OrthoDB" id="433474at2759"/>
<dbReference type="PANTHER" id="PTHR48081:SF33">
    <property type="entry name" value="KYNURENINE FORMAMIDASE"/>
    <property type="match status" value="1"/>
</dbReference>
<gene>
    <name evidence="5" type="ORF">J437_LFUL015273</name>
</gene>
<dbReference type="EC" id="3.5.1.9" evidence="3"/>
<feature type="domain" description="BD-FAE-like" evidence="4">
    <location>
        <begin position="59"/>
        <end position="248"/>
    </location>
</feature>
<dbReference type="SUPFAM" id="SSF53474">
    <property type="entry name" value="alpha/beta-Hydrolases"/>
    <property type="match status" value="1"/>
</dbReference>
<dbReference type="EMBL" id="KZ309420">
    <property type="protein sequence ID" value="KAG8238716.1"/>
    <property type="molecule type" value="Genomic_DNA"/>
</dbReference>
<evidence type="ECO:0000256" key="2">
    <source>
        <dbReference type="ARBA" id="ARBA00023079"/>
    </source>
</evidence>
<dbReference type="InterPro" id="IPR029058">
    <property type="entry name" value="AB_hydrolase_fold"/>
</dbReference>
<dbReference type="HAMAP" id="MF_03014">
    <property type="entry name" value="KFase"/>
    <property type="match status" value="1"/>
</dbReference>
<reference evidence="5" key="1">
    <citation type="submission" date="2013-04" db="EMBL/GenBank/DDBJ databases">
        <authorList>
            <person name="Qu J."/>
            <person name="Murali S.C."/>
            <person name="Bandaranaike D."/>
            <person name="Bellair M."/>
            <person name="Blankenburg K."/>
            <person name="Chao H."/>
            <person name="Dinh H."/>
            <person name="Doddapaneni H."/>
            <person name="Downs B."/>
            <person name="Dugan-Rocha S."/>
            <person name="Elkadiri S."/>
            <person name="Gnanaolivu R.D."/>
            <person name="Hernandez B."/>
            <person name="Javaid M."/>
            <person name="Jayaseelan J.C."/>
            <person name="Lee S."/>
            <person name="Li M."/>
            <person name="Ming W."/>
            <person name="Munidasa M."/>
            <person name="Muniz J."/>
            <person name="Nguyen L."/>
            <person name="Ongeri F."/>
            <person name="Osuji N."/>
            <person name="Pu L.-L."/>
            <person name="Puazo M."/>
            <person name="Qu C."/>
            <person name="Quiroz J."/>
            <person name="Raj R."/>
            <person name="Weissenberger G."/>
            <person name="Xin Y."/>
            <person name="Zou X."/>
            <person name="Han Y."/>
            <person name="Richards S."/>
            <person name="Worley K."/>
            <person name="Muzny D."/>
            <person name="Gibbs R."/>
        </authorList>
    </citation>
    <scope>NUCLEOTIDE SEQUENCE</scope>
    <source>
        <strain evidence="5">Sampled in the wild</strain>
    </source>
</reference>
<evidence type="ECO:0000313" key="6">
    <source>
        <dbReference type="Proteomes" id="UP000792457"/>
    </source>
</evidence>
<proteinExistence type="inferred from homology"/>
<dbReference type="Gene3D" id="3.40.50.1820">
    <property type="entry name" value="alpha/beta hydrolase"/>
    <property type="match status" value="1"/>
</dbReference>
<dbReference type="PANTHER" id="PTHR48081">
    <property type="entry name" value="AB HYDROLASE SUPERFAMILY PROTEIN C4A8.06C"/>
    <property type="match status" value="1"/>
</dbReference>
<keyword evidence="2 3" id="KW-0823">Tryptophan catabolism</keyword>
<evidence type="ECO:0000259" key="4">
    <source>
        <dbReference type="Pfam" id="PF20434"/>
    </source>
</evidence>
<dbReference type="UniPathway" id="UPA00333">
    <property type="reaction ID" value="UER00454"/>
</dbReference>
<protein>
    <recommendedName>
        <fullName evidence="3">Kynurenine formamidase</fullName>
        <shortName evidence="3">KFA</shortName>
        <shortName evidence="3">KFase</shortName>
        <ecNumber evidence="3">3.5.1.9</ecNumber>
    </recommendedName>
    <alternativeName>
        <fullName evidence="3">Arylformamidase</fullName>
    </alternativeName>
    <alternativeName>
        <fullName evidence="3">N-formylkynurenine formamidase</fullName>
        <shortName evidence="3">FKF</shortName>
    </alternativeName>
</protein>
<feature type="short sequence motif" description="HGGXW" evidence="3">
    <location>
        <begin position="78"/>
        <end position="82"/>
    </location>
</feature>
<dbReference type="Proteomes" id="UP000792457">
    <property type="component" value="Unassembled WGS sequence"/>
</dbReference>
<keyword evidence="6" id="KW-1185">Reference proteome</keyword>
<dbReference type="InterPro" id="IPR050300">
    <property type="entry name" value="GDXG_lipolytic_enzyme"/>
</dbReference>
<accession>A0A8K0P999</accession>
<keyword evidence="1 3" id="KW-0378">Hydrolase</keyword>
<dbReference type="InterPro" id="IPR049492">
    <property type="entry name" value="BD-FAE-like_dom"/>
</dbReference>
<comment type="subunit">
    <text evidence="3">Homodimer.</text>
</comment>
<dbReference type="GO" id="GO:0019441">
    <property type="term" value="P:L-tryptophan catabolic process to kynurenine"/>
    <property type="evidence" value="ECO:0007669"/>
    <property type="project" value="UniProtKB-UniRule"/>
</dbReference>
<feature type="active site" evidence="3">
    <location>
        <position position="233"/>
    </location>
</feature>
<reference evidence="5" key="2">
    <citation type="submission" date="2017-10" db="EMBL/GenBank/DDBJ databases">
        <title>Ladona fulva Genome sequencing and assembly.</title>
        <authorList>
            <person name="Murali S."/>
            <person name="Richards S."/>
            <person name="Bandaranaike D."/>
            <person name="Bellair M."/>
            <person name="Blankenburg K."/>
            <person name="Chao H."/>
            <person name="Dinh H."/>
            <person name="Doddapaneni H."/>
            <person name="Dugan-Rocha S."/>
            <person name="Elkadiri S."/>
            <person name="Gnanaolivu R."/>
            <person name="Hernandez B."/>
            <person name="Skinner E."/>
            <person name="Javaid M."/>
            <person name="Lee S."/>
            <person name="Li M."/>
            <person name="Ming W."/>
            <person name="Munidasa M."/>
            <person name="Muniz J."/>
            <person name="Nguyen L."/>
            <person name="Hughes D."/>
            <person name="Osuji N."/>
            <person name="Pu L.-L."/>
            <person name="Puazo M."/>
            <person name="Qu C."/>
            <person name="Quiroz J."/>
            <person name="Raj R."/>
            <person name="Weissenberger G."/>
            <person name="Xin Y."/>
            <person name="Zou X."/>
            <person name="Han Y."/>
            <person name="Worley K."/>
            <person name="Muzny D."/>
            <person name="Gibbs R."/>
        </authorList>
    </citation>
    <scope>NUCLEOTIDE SEQUENCE</scope>
    <source>
        <strain evidence="5">Sampled in the wild</strain>
    </source>
</reference>
<comment type="similarity">
    <text evidence="3">Belongs to the kynurenine formamidase family.</text>
</comment>
<sequence>MDLKELDLQYSPSRWSKRFEAERVIEEHMKIAEKASEEAKSSIPVEIGVQYGAKDGEKLDIFGGDYIPAGAPILAYVHGGYWQSLDRSISSYFVKPLFTSGICTVVVGYDIAPKAKMGEIIQEIRNAAEFILKMAVNLGSKSVWFAGHSAGAHLCSTLLARDWIESLQTNQRDLLKGLVLISGVYDLTPLINTYVNDPLGMTREDAEEYSPSLWNESIITQNVQVIIAVGQHDSPEFQRQSKEFYDKLVFKGNVAEYFLIPDVDHFDIVEKLNDCRFELTVKICNLLK</sequence>
<name>A0A8K0P999_LADFU</name>
<organism evidence="5 6">
    <name type="scientific">Ladona fulva</name>
    <name type="common">Scarce chaser dragonfly</name>
    <name type="synonym">Libellula fulva</name>
    <dbReference type="NCBI Taxonomy" id="123851"/>
    <lineage>
        <taxon>Eukaryota</taxon>
        <taxon>Metazoa</taxon>
        <taxon>Ecdysozoa</taxon>
        <taxon>Arthropoda</taxon>
        <taxon>Hexapoda</taxon>
        <taxon>Insecta</taxon>
        <taxon>Pterygota</taxon>
        <taxon>Palaeoptera</taxon>
        <taxon>Odonata</taxon>
        <taxon>Epiprocta</taxon>
        <taxon>Anisoptera</taxon>
        <taxon>Libelluloidea</taxon>
        <taxon>Libellulidae</taxon>
        <taxon>Ladona</taxon>
    </lineage>
</organism>
<comment type="function">
    <text evidence="3">Catalyzes the hydrolysis of N-formyl-L-kynurenine to L-kynurenine, the second step in the kynurenine pathway of tryptophan degradation. Required for elimination of toxic metabolites.</text>
</comment>